<comment type="catalytic activity">
    <reaction evidence="1">
        <text>ATP-dependent breakage, passage and rejoining of double-stranded DNA.</text>
        <dbReference type="EC" id="5.6.2.2"/>
    </reaction>
</comment>
<dbReference type="EMBL" id="JACGWJ010000003">
    <property type="protein sequence ID" value="KAL0429244.1"/>
    <property type="molecule type" value="Genomic_DNA"/>
</dbReference>
<evidence type="ECO:0000313" key="9">
    <source>
        <dbReference type="EMBL" id="KAL0429244.1"/>
    </source>
</evidence>
<dbReference type="PRINTS" id="PR00418">
    <property type="entry name" value="TPI2FAMILY"/>
</dbReference>
<dbReference type="InterPro" id="IPR036890">
    <property type="entry name" value="HATPase_C_sf"/>
</dbReference>
<dbReference type="PANTHER" id="PTHR10169:SF38">
    <property type="entry name" value="DNA TOPOISOMERASE 2"/>
    <property type="match status" value="1"/>
</dbReference>
<reference evidence="9" key="1">
    <citation type="submission" date="2020-06" db="EMBL/GenBank/DDBJ databases">
        <authorList>
            <person name="Li T."/>
            <person name="Hu X."/>
            <person name="Zhang T."/>
            <person name="Song X."/>
            <person name="Zhang H."/>
            <person name="Dai N."/>
            <person name="Sheng W."/>
            <person name="Hou X."/>
            <person name="Wei L."/>
        </authorList>
    </citation>
    <scope>NUCLEOTIDE SEQUENCE</scope>
    <source>
        <strain evidence="9">G02</strain>
        <tissue evidence="9">Leaf</tissue>
    </source>
</reference>
<dbReference type="InterPro" id="IPR050634">
    <property type="entry name" value="DNA_Topoisomerase_II"/>
</dbReference>
<comment type="caution">
    <text evidence="9">The sequence shown here is derived from an EMBL/GenBank/DDBJ whole genome shotgun (WGS) entry which is preliminary data.</text>
</comment>
<evidence type="ECO:0000256" key="3">
    <source>
        <dbReference type="ARBA" id="ARBA00012895"/>
    </source>
</evidence>
<keyword evidence="6" id="KW-0413">Isomerase</keyword>
<evidence type="ECO:0000256" key="5">
    <source>
        <dbReference type="ARBA" id="ARBA00023125"/>
    </source>
</evidence>
<dbReference type="GO" id="GO:0000819">
    <property type="term" value="P:sister chromatid segregation"/>
    <property type="evidence" value="ECO:0007669"/>
    <property type="project" value="TreeGrafter"/>
</dbReference>
<feature type="domain" description="Histidine kinase/HSP90-like ATPase" evidence="8">
    <location>
        <begin position="83"/>
        <end position="134"/>
    </location>
</feature>
<dbReference type="InterPro" id="IPR003594">
    <property type="entry name" value="HATPase_dom"/>
</dbReference>
<sequence>MAGAKKAPLTTSNNANIPPPETTNAGAGAGKKTIEQTYQKKTQLEHILLRPDTYIGSIEKHTQTLWVYEDEQMVQKSITYVPGLYKIFDEILVNAADNKQRDPKMDSVKVTIDVESNSISVYNNGDGVPVEIHQEEGFMCRN</sequence>
<evidence type="ECO:0000256" key="7">
    <source>
        <dbReference type="SAM" id="MobiDB-lite"/>
    </source>
</evidence>
<evidence type="ECO:0000256" key="1">
    <source>
        <dbReference type="ARBA" id="ARBA00000185"/>
    </source>
</evidence>
<accession>A0AAW2VHP9</accession>
<evidence type="ECO:0000259" key="8">
    <source>
        <dbReference type="Pfam" id="PF02518"/>
    </source>
</evidence>
<feature type="region of interest" description="Disordered" evidence="7">
    <location>
        <begin position="1"/>
        <end position="31"/>
    </location>
</feature>
<dbReference type="Gene3D" id="3.30.565.10">
    <property type="entry name" value="Histidine kinase-like ATPase, C-terminal domain"/>
    <property type="match status" value="1"/>
</dbReference>
<evidence type="ECO:0000256" key="4">
    <source>
        <dbReference type="ARBA" id="ARBA00023029"/>
    </source>
</evidence>
<dbReference type="EC" id="5.6.2.2" evidence="3"/>
<dbReference type="GO" id="GO:0003677">
    <property type="term" value="F:DNA binding"/>
    <property type="evidence" value="ECO:0007669"/>
    <property type="project" value="UniProtKB-KW"/>
</dbReference>
<name>A0AAW2VHP9_SESRA</name>
<dbReference type="GO" id="GO:0005634">
    <property type="term" value="C:nucleus"/>
    <property type="evidence" value="ECO:0007669"/>
    <property type="project" value="TreeGrafter"/>
</dbReference>
<gene>
    <name evidence="9" type="ORF">Sradi_0550400</name>
</gene>
<dbReference type="GO" id="GO:0003918">
    <property type="term" value="F:DNA topoisomerase type II (double strand cut, ATP-hydrolyzing) activity"/>
    <property type="evidence" value="ECO:0007669"/>
    <property type="project" value="UniProtKB-EC"/>
</dbReference>
<dbReference type="Pfam" id="PF02518">
    <property type="entry name" value="HATPase_c"/>
    <property type="match status" value="1"/>
</dbReference>
<keyword evidence="5" id="KW-0238">DNA-binding</keyword>
<dbReference type="PANTHER" id="PTHR10169">
    <property type="entry name" value="DNA TOPOISOMERASE/GYRASE"/>
    <property type="match status" value="1"/>
</dbReference>
<comment type="cofactor">
    <cofactor evidence="2">
        <name>Mg(2+)</name>
        <dbReference type="ChEBI" id="CHEBI:18420"/>
    </cofactor>
</comment>
<dbReference type="SUPFAM" id="SSF55874">
    <property type="entry name" value="ATPase domain of HSP90 chaperone/DNA topoisomerase II/histidine kinase"/>
    <property type="match status" value="1"/>
</dbReference>
<proteinExistence type="predicted"/>
<organism evidence="9">
    <name type="scientific">Sesamum radiatum</name>
    <name type="common">Black benniseed</name>
    <dbReference type="NCBI Taxonomy" id="300843"/>
    <lineage>
        <taxon>Eukaryota</taxon>
        <taxon>Viridiplantae</taxon>
        <taxon>Streptophyta</taxon>
        <taxon>Embryophyta</taxon>
        <taxon>Tracheophyta</taxon>
        <taxon>Spermatophyta</taxon>
        <taxon>Magnoliopsida</taxon>
        <taxon>eudicotyledons</taxon>
        <taxon>Gunneridae</taxon>
        <taxon>Pentapetalae</taxon>
        <taxon>asterids</taxon>
        <taxon>lamiids</taxon>
        <taxon>Lamiales</taxon>
        <taxon>Pedaliaceae</taxon>
        <taxon>Sesamum</taxon>
    </lineage>
</organism>
<protein>
    <recommendedName>
        <fullName evidence="3">DNA topoisomerase (ATP-hydrolyzing)</fullName>
        <ecNumber evidence="3">5.6.2.2</ecNumber>
    </recommendedName>
</protein>
<evidence type="ECO:0000256" key="2">
    <source>
        <dbReference type="ARBA" id="ARBA00001946"/>
    </source>
</evidence>
<reference evidence="9" key="2">
    <citation type="journal article" date="2024" name="Plant">
        <title>Genomic evolution and insights into agronomic trait innovations of Sesamum species.</title>
        <authorList>
            <person name="Miao H."/>
            <person name="Wang L."/>
            <person name="Qu L."/>
            <person name="Liu H."/>
            <person name="Sun Y."/>
            <person name="Le M."/>
            <person name="Wang Q."/>
            <person name="Wei S."/>
            <person name="Zheng Y."/>
            <person name="Lin W."/>
            <person name="Duan Y."/>
            <person name="Cao H."/>
            <person name="Xiong S."/>
            <person name="Wang X."/>
            <person name="Wei L."/>
            <person name="Li C."/>
            <person name="Ma Q."/>
            <person name="Ju M."/>
            <person name="Zhao R."/>
            <person name="Li G."/>
            <person name="Mu C."/>
            <person name="Tian Q."/>
            <person name="Mei H."/>
            <person name="Zhang T."/>
            <person name="Gao T."/>
            <person name="Zhang H."/>
        </authorList>
    </citation>
    <scope>NUCLEOTIDE SEQUENCE</scope>
    <source>
        <strain evidence="9">G02</strain>
    </source>
</reference>
<dbReference type="GO" id="GO:0000712">
    <property type="term" value="P:resolution of meiotic recombination intermediates"/>
    <property type="evidence" value="ECO:0007669"/>
    <property type="project" value="TreeGrafter"/>
</dbReference>
<evidence type="ECO:0000256" key="6">
    <source>
        <dbReference type="ARBA" id="ARBA00023235"/>
    </source>
</evidence>
<keyword evidence="4" id="KW-0799">Topoisomerase</keyword>
<dbReference type="AlphaFoldDB" id="A0AAW2VHP9"/>